<dbReference type="EMBL" id="JBHSJF010000008">
    <property type="protein sequence ID" value="MFC5069609.1"/>
    <property type="molecule type" value="Genomic_DNA"/>
</dbReference>
<reference evidence="13" key="1">
    <citation type="journal article" date="2019" name="Int. J. Syst. Evol. Microbiol.">
        <title>The Global Catalogue of Microorganisms (GCM) 10K type strain sequencing project: providing services to taxonomists for standard genome sequencing and annotation.</title>
        <authorList>
            <consortium name="The Broad Institute Genomics Platform"/>
            <consortium name="The Broad Institute Genome Sequencing Center for Infectious Disease"/>
            <person name="Wu L."/>
            <person name="Ma J."/>
        </authorList>
    </citation>
    <scope>NUCLEOTIDE SEQUENCE [LARGE SCALE GENOMIC DNA]</scope>
    <source>
        <strain evidence="13">CGMCC 1.16444</strain>
    </source>
</reference>
<keyword evidence="6 7" id="KW-0627">Porphyrin biosynthesis</keyword>
<dbReference type="PROSITE" id="PS00906">
    <property type="entry name" value="UROD_1"/>
    <property type="match status" value="1"/>
</dbReference>
<dbReference type="InterPro" id="IPR006361">
    <property type="entry name" value="Uroporphyrinogen_deCO2ase_HemE"/>
</dbReference>
<dbReference type="CDD" id="cd00717">
    <property type="entry name" value="URO-D"/>
    <property type="match status" value="1"/>
</dbReference>
<dbReference type="GO" id="GO:0004853">
    <property type="term" value="F:uroporphyrinogen decarboxylase activity"/>
    <property type="evidence" value="ECO:0007669"/>
    <property type="project" value="UniProtKB-EC"/>
</dbReference>
<protein>
    <recommendedName>
        <fullName evidence="3 7">Uroporphyrinogen decarboxylase</fullName>
        <shortName evidence="7">UPD</shortName>
        <shortName evidence="7">URO-D</shortName>
        <ecNumber evidence="3 7">4.1.1.37</ecNumber>
    </recommendedName>
</protein>
<comment type="catalytic activity">
    <reaction evidence="7 8">
        <text>uroporphyrinogen III + 4 H(+) = coproporphyrinogen III + 4 CO2</text>
        <dbReference type="Rhea" id="RHEA:19865"/>
        <dbReference type="ChEBI" id="CHEBI:15378"/>
        <dbReference type="ChEBI" id="CHEBI:16526"/>
        <dbReference type="ChEBI" id="CHEBI:57308"/>
        <dbReference type="ChEBI" id="CHEBI:57309"/>
        <dbReference type="EC" id="4.1.1.37"/>
    </reaction>
</comment>
<sequence length="339" mass="37040">MKVLGGEKLDRPPIWLMRQAGRYLPEYRELRARAGSFLDLCYRPDFAAEVTLQPIRRFGFDAAILFSDILIIPHALGLKVEFLEGEGPRVETISSADEIGKLHRTLDAAKTGKVYEAIGMIRSQLPDETTLIGFVGAPWTVATYVVAGKGSKDHAETRLFALRDPEGFASLIDRLVDASIEHLSGQIEAGAEVVQIFDSWAGELPPDEFDRWCVRPVVRVIEGVRKRHPDVPVIAFPRGAGPKGGKLASILGVAIGLDTSEDMALMDQSLPKGTPIQGNLDPLVLIAGGEALDRSVDRIVASAGDRPHIFNLGHGIRPETPIAHVERLVERVRGNGRTR</sequence>
<dbReference type="PROSITE" id="PS00907">
    <property type="entry name" value="UROD_2"/>
    <property type="match status" value="1"/>
</dbReference>
<keyword evidence="13" id="KW-1185">Reference proteome</keyword>
<dbReference type="Gene3D" id="3.20.20.210">
    <property type="match status" value="1"/>
</dbReference>
<evidence type="ECO:0000256" key="7">
    <source>
        <dbReference type="HAMAP-Rule" id="MF_00218"/>
    </source>
</evidence>
<feature type="binding site" evidence="7">
    <location>
        <position position="144"/>
    </location>
    <ligand>
        <name>substrate</name>
    </ligand>
</feature>
<dbReference type="EC" id="4.1.1.37" evidence="3 7"/>
<feature type="domain" description="Uroporphyrinogen decarboxylase (URO-D)" evidence="11">
    <location>
        <begin position="132"/>
        <end position="148"/>
    </location>
</feature>
<name>A0ABV9Z4X1_9HYPH</name>
<comment type="similarity">
    <text evidence="2 7 9">Belongs to the uroporphyrinogen decarboxylase family.</text>
</comment>
<evidence type="ECO:0000256" key="2">
    <source>
        <dbReference type="ARBA" id="ARBA00009935"/>
    </source>
</evidence>
<dbReference type="PANTHER" id="PTHR21091">
    <property type="entry name" value="METHYLTETRAHYDROFOLATE:HOMOCYSTEINE METHYLTRANSFERASE RELATED"/>
    <property type="match status" value="1"/>
</dbReference>
<accession>A0ABV9Z4X1</accession>
<evidence type="ECO:0000256" key="9">
    <source>
        <dbReference type="RuleBase" id="RU004169"/>
    </source>
</evidence>
<gene>
    <name evidence="7 12" type="primary">hemE</name>
    <name evidence="12" type="ORF">ACFPFW_16450</name>
</gene>
<evidence type="ECO:0000256" key="6">
    <source>
        <dbReference type="ARBA" id="ARBA00023244"/>
    </source>
</evidence>
<feature type="binding site" evidence="7">
    <location>
        <begin position="18"/>
        <end position="22"/>
    </location>
    <ligand>
        <name>substrate</name>
    </ligand>
</feature>
<proteinExistence type="inferred from homology"/>
<evidence type="ECO:0000256" key="1">
    <source>
        <dbReference type="ARBA" id="ARBA00004804"/>
    </source>
</evidence>
<dbReference type="HAMAP" id="MF_00218">
    <property type="entry name" value="URO_D"/>
    <property type="match status" value="1"/>
</dbReference>
<evidence type="ECO:0000313" key="12">
    <source>
        <dbReference type="EMBL" id="MFC5069609.1"/>
    </source>
</evidence>
<dbReference type="Pfam" id="PF01208">
    <property type="entry name" value="URO-D"/>
    <property type="match status" value="1"/>
</dbReference>
<dbReference type="PANTHER" id="PTHR21091:SF169">
    <property type="entry name" value="UROPORPHYRINOGEN DECARBOXYLASE"/>
    <property type="match status" value="1"/>
</dbReference>
<dbReference type="SUPFAM" id="SSF51726">
    <property type="entry name" value="UROD/MetE-like"/>
    <property type="match status" value="1"/>
</dbReference>
<comment type="subunit">
    <text evidence="7">Homodimer.</text>
</comment>
<dbReference type="RefSeq" id="WP_379771787.1">
    <property type="nucleotide sequence ID" value="NZ_JBHSJF010000008.1"/>
</dbReference>
<feature type="domain" description="Uroporphyrinogen decarboxylase (URO-D)" evidence="10">
    <location>
        <begin position="13"/>
        <end position="22"/>
    </location>
</feature>
<dbReference type="Proteomes" id="UP001595796">
    <property type="component" value="Unassembled WGS sequence"/>
</dbReference>
<evidence type="ECO:0000256" key="4">
    <source>
        <dbReference type="ARBA" id="ARBA00022793"/>
    </source>
</evidence>
<evidence type="ECO:0000256" key="3">
    <source>
        <dbReference type="ARBA" id="ARBA00012288"/>
    </source>
</evidence>
<dbReference type="NCBIfam" id="TIGR01464">
    <property type="entry name" value="hemE"/>
    <property type="match status" value="1"/>
</dbReference>
<organism evidence="12 13">
    <name type="scientific">Flaviflagellibacter deserti</name>
    <dbReference type="NCBI Taxonomy" id="2267266"/>
    <lineage>
        <taxon>Bacteria</taxon>
        <taxon>Pseudomonadati</taxon>
        <taxon>Pseudomonadota</taxon>
        <taxon>Alphaproteobacteria</taxon>
        <taxon>Hyphomicrobiales</taxon>
        <taxon>Flaviflagellibacter</taxon>
    </lineage>
</organism>
<dbReference type="InterPro" id="IPR038071">
    <property type="entry name" value="UROD/MetE-like_sf"/>
</dbReference>
<keyword evidence="5 7" id="KW-0456">Lyase</keyword>
<evidence type="ECO:0000259" key="10">
    <source>
        <dbReference type="PROSITE" id="PS00906"/>
    </source>
</evidence>
<evidence type="ECO:0000256" key="5">
    <source>
        <dbReference type="ARBA" id="ARBA00023239"/>
    </source>
</evidence>
<keyword evidence="4 7" id="KW-0210">Decarboxylase</keyword>
<comment type="function">
    <text evidence="7">Catalyzes the decarboxylation of four acetate groups of uroporphyrinogen-III to yield coproporphyrinogen-III.</text>
</comment>
<feature type="binding site" evidence="7">
    <location>
        <position position="314"/>
    </location>
    <ligand>
        <name>substrate</name>
    </ligand>
</feature>
<comment type="subcellular location">
    <subcellularLocation>
        <location evidence="7">Cytoplasm</location>
    </subcellularLocation>
</comment>
<comment type="caution">
    <text evidence="12">The sequence shown here is derived from an EMBL/GenBank/DDBJ whole genome shotgun (WGS) entry which is preliminary data.</text>
</comment>
<evidence type="ECO:0000256" key="8">
    <source>
        <dbReference type="RuleBase" id="RU000554"/>
    </source>
</evidence>
<comment type="caution">
    <text evidence="7">Lacks conserved residue(s) required for the propagation of feature annotation.</text>
</comment>
<dbReference type="InterPro" id="IPR000257">
    <property type="entry name" value="Uroporphyrinogen_deCOase"/>
</dbReference>
<evidence type="ECO:0000313" key="13">
    <source>
        <dbReference type="Proteomes" id="UP001595796"/>
    </source>
</evidence>
<comment type="pathway">
    <text evidence="1 7 8">Porphyrin-containing compound metabolism; protoporphyrin-IX biosynthesis; coproporphyrinogen-III from 5-aminolevulinate: step 4/4.</text>
</comment>
<feature type="binding site" evidence="7">
    <location>
        <position position="199"/>
    </location>
    <ligand>
        <name>substrate</name>
    </ligand>
</feature>
<evidence type="ECO:0000259" key="11">
    <source>
        <dbReference type="PROSITE" id="PS00907"/>
    </source>
</evidence>
<feature type="binding site" evidence="7">
    <location>
        <position position="68"/>
    </location>
    <ligand>
        <name>substrate</name>
    </ligand>
</feature>
<feature type="site" description="Transition state stabilizer" evidence="7">
    <location>
        <position position="68"/>
    </location>
</feature>
<keyword evidence="7" id="KW-0963">Cytoplasm</keyword>